<protein>
    <submittedName>
        <fullName evidence="1">Uncharacterized protein</fullName>
    </submittedName>
</protein>
<evidence type="ECO:0000313" key="1">
    <source>
        <dbReference type="EMBL" id="CAH2074478.1"/>
    </source>
</evidence>
<proteinExistence type="predicted"/>
<evidence type="ECO:0000313" key="2">
    <source>
        <dbReference type="Proteomes" id="UP000837857"/>
    </source>
</evidence>
<feature type="non-terminal residue" evidence="1">
    <location>
        <position position="85"/>
    </location>
</feature>
<reference evidence="1" key="1">
    <citation type="submission" date="2022-03" db="EMBL/GenBank/DDBJ databases">
        <authorList>
            <person name="Martin H S."/>
        </authorList>
    </citation>
    <scope>NUCLEOTIDE SEQUENCE</scope>
</reference>
<sequence length="85" mass="9048">MVYRSAEVNRVFVRGASSPNMAAAQVAVLTSNGTPLEVADRSGNAQQSLIEAGSKVLRAMSQHGHPPDGFDTARVEQSHRLMVVS</sequence>
<dbReference type="Proteomes" id="UP000837857">
    <property type="component" value="Chromosome 7"/>
</dbReference>
<gene>
    <name evidence="1" type="ORF">IPOD504_LOCUS16094</name>
</gene>
<dbReference type="EMBL" id="OW152819">
    <property type="protein sequence ID" value="CAH2074478.1"/>
    <property type="molecule type" value="Genomic_DNA"/>
</dbReference>
<name>A0ABN8J996_9NEOP</name>
<organism evidence="1 2">
    <name type="scientific">Iphiclides podalirius</name>
    <name type="common">scarce swallowtail</name>
    <dbReference type="NCBI Taxonomy" id="110791"/>
    <lineage>
        <taxon>Eukaryota</taxon>
        <taxon>Metazoa</taxon>
        <taxon>Ecdysozoa</taxon>
        <taxon>Arthropoda</taxon>
        <taxon>Hexapoda</taxon>
        <taxon>Insecta</taxon>
        <taxon>Pterygota</taxon>
        <taxon>Neoptera</taxon>
        <taxon>Endopterygota</taxon>
        <taxon>Lepidoptera</taxon>
        <taxon>Glossata</taxon>
        <taxon>Ditrysia</taxon>
        <taxon>Papilionoidea</taxon>
        <taxon>Papilionidae</taxon>
        <taxon>Papilioninae</taxon>
        <taxon>Iphiclides</taxon>
    </lineage>
</organism>
<accession>A0ABN8J996</accession>
<keyword evidence="2" id="KW-1185">Reference proteome</keyword>